<evidence type="ECO:0000313" key="2">
    <source>
        <dbReference type="Proteomes" id="UP000800038"/>
    </source>
</evidence>
<feature type="non-terminal residue" evidence="1">
    <location>
        <position position="100"/>
    </location>
</feature>
<reference evidence="1" key="1">
    <citation type="journal article" date="2020" name="Stud. Mycol.">
        <title>101 Dothideomycetes genomes: a test case for predicting lifestyles and emergence of pathogens.</title>
        <authorList>
            <person name="Haridas S."/>
            <person name="Albert R."/>
            <person name="Binder M."/>
            <person name="Bloem J."/>
            <person name="Labutti K."/>
            <person name="Salamov A."/>
            <person name="Andreopoulos B."/>
            <person name="Baker S."/>
            <person name="Barry K."/>
            <person name="Bills G."/>
            <person name="Bluhm B."/>
            <person name="Cannon C."/>
            <person name="Castanera R."/>
            <person name="Culley D."/>
            <person name="Daum C."/>
            <person name="Ezra D."/>
            <person name="Gonzalez J."/>
            <person name="Henrissat B."/>
            <person name="Kuo A."/>
            <person name="Liang C."/>
            <person name="Lipzen A."/>
            <person name="Lutzoni F."/>
            <person name="Magnuson J."/>
            <person name="Mondo S."/>
            <person name="Nolan M."/>
            <person name="Ohm R."/>
            <person name="Pangilinan J."/>
            <person name="Park H.-J."/>
            <person name="Ramirez L."/>
            <person name="Alfaro M."/>
            <person name="Sun H."/>
            <person name="Tritt A."/>
            <person name="Yoshinaga Y."/>
            <person name="Zwiers L.-H."/>
            <person name="Turgeon B."/>
            <person name="Goodwin S."/>
            <person name="Spatafora J."/>
            <person name="Crous P."/>
            <person name="Grigoriev I."/>
        </authorList>
    </citation>
    <scope>NUCLEOTIDE SEQUENCE</scope>
    <source>
        <strain evidence="1">CBS 161.51</strain>
    </source>
</reference>
<sequence>MSDFRVYTATLRCSEQASPRRAYERAGFSTSSLAKSGCRVSEANYVAFLALLLGYCAGRERLPHAASRSYERFGKVPRYAHSKARVASMLHMLWDGAGKS</sequence>
<proteinExistence type="predicted"/>
<name>A0A6A5SPU4_9PLEO</name>
<gene>
    <name evidence="1" type="ORF">EJ02DRAFT_455056</name>
</gene>
<dbReference type="Proteomes" id="UP000800038">
    <property type="component" value="Unassembled WGS sequence"/>
</dbReference>
<dbReference type="EMBL" id="ML976046">
    <property type="protein sequence ID" value="KAF1941529.1"/>
    <property type="molecule type" value="Genomic_DNA"/>
</dbReference>
<protein>
    <submittedName>
        <fullName evidence="1">Uncharacterized protein</fullName>
    </submittedName>
</protein>
<accession>A0A6A5SPU4</accession>
<keyword evidence="2" id="KW-1185">Reference proteome</keyword>
<organism evidence="1 2">
    <name type="scientific">Clathrospora elynae</name>
    <dbReference type="NCBI Taxonomy" id="706981"/>
    <lineage>
        <taxon>Eukaryota</taxon>
        <taxon>Fungi</taxon>
        <taxon>Dikarya</taxon>
        <taxon>Ascomycota</taxon>
        <taxon>Pezizomycotina</taxon>
        <taxon>Dothideomycetes</taxon>
        <taxon>Pleosporomycetidae</taxon>
        <taxon>Pleosporales</taxon>
        <taxon>Diademaceae</taxon>
        <taxon>Clathrospora</taxon>
    </lineage>
</organism>
<dbReference type="AlphaFoldDB" id="A0A6A5SPU4"/>
<evidence type="ECO:0000313" key="1">
    <source>
        <dbReference type="EMBL" id="KAF1941529.1"/>
    </source>
</evidence>